<organism evidence="2 3">
    <name type="scientific">Sporothrix bragantina</name>
    <dbReference type="NCBI Taxonomy" id="671064"/>
    <lineage>
        <taxon>Eukaryota</taxon>
        <taxon>Fungi</taxon>
        <taxon>Dikarya</taxon>
        <taxon>Ascomycota</taxon>
        <taxon>Pezizomycotina</taxon>
        <taxon>Sordariomycetes</taxon>
        <taxon>Sordariomycetidae</taxon>
        <taxon>Ophiostomatales</taxon>
        <taxon>Ophiostomataceae</taxon>
        <taxon>Sporothrix</taxon>
    </lineage>
</organism>
<proteinExistence type="predicted"/>
<dbReference type="SUPFAM" id="SSF75005">
    <property type="entry name" value="Arabinanase/levansucrase/invertase"/>
    <property type="match status" value="1"/>
</dbReference>
<evidence type="ECO:0000256" key="1">
    <source>
        <dbReference type="SAM" id="MobiDB-lite"/>
    </source>
</evidence>
<feature type="region of interest" description="Disordered" evidence="1">
    <location>
        <begin position="1"/>
        <end position="42"/>
    </location>
</feature>
<comment type="caution">
    <text evidence="2">The sequence shown here is derived from an EMBL/GenBank/DDBJ whole genome shotgun (WGS) entry which is preliminary data.</text>
</comment>
<dbReference type="InterPro" id="IPR023296">
    <property type="entry name" value="Glyco_hydro_beta-prop_sf"/>
</dbReference>
<dbReference type="PANTHER" id="PTHR43301">
    <property type="entry name" value="ARABINAN ENDO-1,5-ALPHA-L-ARABINOSIDASE"/>
    <property type="match status" value="1"/>
</dbReference>
<dbReference type="Proteomes" id="UP001642406">
    <property type="component" value="Unassembled WGS sequence"/>
</dbReference>
<dbReference type="CDD" id="cd08983">
    <property type="entry name" value="GH43_Bt3655-like"/>
    <property type="match status" value="1"/>
</dbReference>
<evidence type="ECO:0008006" key="4">
    <source>
        <dbReference type="Google" id="ProtNLM"/>
    </source>
</evidence>
<dbReference type="Gene3D" id="2.115.10.20">
    <property type="entry name" value="Glycosyl hydrolase domain, family 43"/>
    <property type="match status" value="1"/>
</dbReference>
<evidence type="ECO:0000313" key="3">
    <source>
        <dbReference type="Proteomes" id="UP001642406"/>
    </source>
</evidence>
<gene>
    <name evidence="2" type="ORF">SBRCBS47491_003293</name>
</gene>
<dbReference type="PANTHER" id="PTHR43301:SF8">
    <property type="entry name" value="ARABINOSIDASE-RELATED"/>
    <property type="match status" value="1"/>
</dbReference>
<dbReference type="InterPro" id="IPR050727">
    <property type="entry name" value="GH43_arabinanases"/>
</dbReference>
<name>A0ABP0BE95_9PEZI</name>
<keyword evidence="3" id="KW-1185">Reference proteome</keyword>
<reference evidence="2 3" key="1">
    <citation type="submission" date="2024-01" db="EMBL/GenBank/DDBJ databases">
        <authorList>
            <person name="Allen C."/>
            <person name="Tagirdzhanova G."/>
        </authorList>
    </citation>
    <scope>NUCLEOTIDE SEQUENCE [LARGE SCALE GENOMIC DNA]</scope>
</reference>
<protein>
    <recommendedName>
        <fullName evidence="4">Glycoside hydrolase family 43 protein</fullName>
    </recommendedName>
</protein>
<evidence type="ECO:0000313" key="2">
    <source>
        <dbReference type="EMBL" id="CAK7217800.1"/>
    </source>
</evidence>
<dbReference type="EMBL" id="CAWUHC010000021">
    <property type="protein sequence ID" value="CAK7217800.1"/>
    <property type="molecule type" value="Genomic_DNA"/>
</dbReference>
<accession>A0ABP0BE95</accession>
<sequence>MGKTEDVEILDSQATTDPGHASEDFSFSEVQHESHMDDVDVEGQDLSLPATDEEEDTTTHNVDYPYFYQNADTILPTATDDSQDSQTTQLSGFSRETRLASHQAAVMNAVGAGEWTHIHLASTTDNHTLPDSLDLASIVPDLFNTHATRDAAQASDLAGYLTIVFLGADPYIYFYLSDGNNPIAYKALNKGSPVIKPTKGTGGVRDPAIVKGGGDEAGRKWYIVGTDLNIGKTTWDASQRTGSRGIFVWESTDLLTWTNERLVTVEDETAGMVWAPEAIWDPAKGQYMVYWSSKFYAASDKKHTGSPTNTRIRYAYTSDFKSFSTPQTYVDKSPSDTIDLTVLPLSTAQGVDLANAATNQTFLRFMKDESRKGVFMDYSTTGILGSFTRPGGDSAIIESGVEGPAAFWDNTAAGKAHLLLDFYGSDGYRPYESTHPEANSGWTASSRTAFPKNLRHGSVLPVTAKQYAALAAKWE</sequence>